<dbReference type="InterPro" id="IPR004805">
    <property type="entry name" value="DnaE2/DnaE/PolC"/>
</dbReference>
<dbReference type="GO" id="GO:0006260">
    <property type="term" value="P:DNA replication"/>
    <property type="evidence" value="ECO:0007669"/>
    <property type="project" value="UniProtKB-KW"/>
</dbReference>
<dbReference type="Proteomes" id="UP001073053">
    <property type="component" value="Unassembled WGS sequence"/>
</dbReference>
<sequence>MSNGVHLHTHSEDSLLDGLSTVKQLVAKAKSLGQTALAITDHGVCSGIPDFITECLANNIKPIPGCEVYTTKDRLKKSKELEEIRMNICRKYKITDNKGEVKKKAFQDFLRKVEKDYSSFDELAPVILKNYLMNDEQPKIKLTMKNYSMSNEMLEAQQDLFLDFTADTHVSTYEDKLKAFKEDVFKYLDHGNFHMVLLAINNKGLEDLYAISSDAHINGFHGKPRTDLTYIKENNLGQNIIATTACLGSHFSQLCLAGRLDDAKKLINECKEVFHSFYLEKQATHIPEQIKVNEIIDQLSIETNTPKILTSDVHYANKDDQRIHDILVTSSIKKCICDENRMVYAHEFWMKSDEEMMEKCNDPEAWANTLKIAEMVNVSLPKEPLFPKFNVDGDETAEELLRKKAWEGLFEMSLTDNIDIDQYSSRLQYELDVICSEGFQDYFLIEEDMIGATVAAGYLVGPGRGSGAGSLVCRVLKITWLDPIKENLLFERFLNPERAGYPDIDVDYSYEGAQWVQQYLKRKYGSDKVAQIGTKGTLAARAVCRRVGKTLGYEINIQDSFAKAIPDRPGITLAEAYAEEERVRQYAEQYPEWWEAMTALEGHVSQVGVHAGGIVLSPEPLTKVTPLRLDKTGLETTEYDMSWIEKLLVKFDILKIDTLDLIKKTLEFAGLWGEIDIYRDIDIDDPKIYQDVYQTLNLSGIFQCESDLFKRIINDMKPTSFRDISVIVALGRPGPLDLIPTYVARKWGKEKVTYPFQELEPVLKETFGVWVYQEQIMKASQILGGLTLGQADMIRKGVSKKKHDLMNRWIDLMIFGSEKYKEIHADLVKQYPLDLNGKSPVPLNEEGKPTFWVDYDYEKVPEIEGAIARGFDEETLAVVKKQWIAFGNYCFNKAHSAAYAMFSCITAWLKCYYPAEFMAAHMTISEGKKDKSGNPKNIQYMKECEEMGISILPPDINESLSEWTPVAKKEEKEVLEFMDGSKLYEKADEIKCIRYGLSSIAKVSEETVNEIISNRPYSSVDDLISKTSGKKVNKTKVVALIKSGSFDTISKNRNLLLRNYFQSRGDEHEHIPAQTSTATILAYEREVFGTAISVRSKWAKVEEGASTQITGVIRAIEEWTAKSSGKTHYTLVIETREEPIQVTVWGGTRDKHADKIVLGYKVTIKGEKNRDKLVAKTVQLVNSFQ</sequence>
<evidence type="ECO:0000256" key="5">
    <source>
        <dbReference type="ARBA" id="ARBA00022932"/>
    </source>
</evidence>
<dbReference type="AlphaFoldDB" id="A0A9Q4EMN6"/>
<keyword evidence="2" id="KW-0808">Transferase</keyword>
<dbReference type="EMBL" id="JALAWA010000013">
    <property type="protein sequence ID" value="MCY9186646.1"/>
    <property type="molecule type" value="Genomic_DNA"/>
</dbReference>
<comment type="catalytic activity">
    <reaction evidence="6">
        <text>DNA(n) + a 2'-deoxyribonucleoside 5'-triphosphate = DNA(n+1) + diphosphate</text>
        <dbReference type="Rhea" id="RHEA:22508"/>
        <dbReference type="Rhea" id="RHEA-COMP:17339"/>
        <dbReference type="Rhea" id="RHEA-COMP:17340"/>
        <dbReference type="ChEBI" id="CHEBI:33019"/>
        <dbReference type="ChEBI" id="CHEBI:61560"/>
        <dbReference type="ChEBI" id="CHEBI:173112"/>
        <dbReference type="EC" id="2.7.7.7"/>
    </reaction>
</comment>
<dbReference type="RefSeq" id="WP_268522734.1">
    <property type="nucleotide sequence ID" value="NZ_JALAWA010000013.1"/>
</dbReference>
<dbReference type="Gene3D" id="3.20.20.140">
    <property type="entry name" value="Metal-dependent hydrolases"/>
    <property type="match status" value="1"/>
</dbReference>
<dbReference type="GO" id="GO:0008408">
    <property type="term" value="F:3'-5' exonuclease activity"/>
    <property type="evidence" value="ECO:0007669"/>
    <property type="project" value="InterPro"/>
</dbReference>
<dbReference type="InterPro" id="IPR011708">
    <property type="entry name" value="DNA_pol3_alpha_NTPase_dom"/>
</dbReference>
<evidence type="ECO:0000259" key="7">
    <source>
        <dbReference type="SMART" id="SM00481"/>
    </source>
</evidence>
<reference evidence="8" key="1">
    <citation type="submission" date="2022-02" db="EMBL/GenBank/DDBJ databases">
        <title>Crop Bioprotection Bacillus Genome Sequencing.</title>
        <authorList>
            <person name="Dunlap C."/>
        </authorList>
    </citation>
    <scope>NUCLEOTIDE SEQUENCE</scope>
    <source>
        <strain evidence="8">EC49O2N-C10</strain>
    </source>
</reference>
<protein>
    <recommendedName>
        <fullName evidence="1">DNA-directed DNA polymerase</fullName>
        <ecNumber evidence="1">2.7.7.7</ecNumber>
    </recommendedName>
</protein>
<accession>A0A9Q4EMN6</accession>
<keyword evidence="3" id="KW-0548">Nucleotidyltransferase</keyword>
<dbReference type="SUPFAM" id="SSF89550">
    <property type="entry name" value="PHP domain-like"/>
    <property type="match status" value="1"/>
</dbReference>
<organism evidence="8 9">
    <name type="scientific">Bacillus halotolerans</name>
    <dbReference type="NCBI Taxonomy" id="260554"/>
    <lineage>
        <taxon>Bacteria</taxon>
        <taxon>Bacillati</taxon>
        <taxon>Bacillota</taxon>
        <taxon>Bacilli</taxon>
        <taxon>Bacillales</taxon>
        <taxon>Bacillaceae</taxon>
        <taxon>Bacillus</taxon>
    </lineage>
</organism>
<dbReference type="Pfam" id="PF02811">
    <property type="entry name" value="PHP"/>
    <property type="match status" value="1"/>
</dbReference>
<dbReference type="Gene3D" id="1.10.10.1600">
    <property type="entry name" value="Bacterial DNA polymerase III alpha subunit, thumb domain"/>
    <property type="match status" value="1"/>
</dbReference>
<dbReference type="InterPro" id="IPR029460">
    <property type="entry name" value="DNAPol_HHH"/>
</dbReference>
<dbReference type="SMART" id="SM00481">
    <property type="entry name" value="POLIIIAc"/>
    <property type="match status" value="1"/>
</dbReference>
<dbReference type="Pfam" id="PF17657">
    <property type="entry name" value="DNA_pol3_finger"/>
    <property type="match status" value="1"/>
</dbReference>
<gene>
    <name evidence="8" type="ORF">MOF03_18735</name>
</gene>
<dbReference type="Pfam" id="PF14579">
    <property type="entry name" value="HHH_6"/>
    <property type="match status" value="1"/>
</dbReference>
<evidence type="ECO:0000256" key="2">
    <source>
        <dbReference type="ARBA" id="ARBA00022679"/>
    </source>
</evidence>
<name>A0A9Q4EMN6_9BACI</name>
<dbReference type="PANTHER" id="PTHR32294:SF0">
    <property type="entry name" value="DNA POLYMERASE III SUBUNIT ALPHA"/>
    <property type="match status" value="1"/>
</dbReference>
<keyword evidence="5" id="KW-0239">DNA-directed DNA polymerase</keyword>
<evidence type="ECO:0000313" key="8">
    <source>
        <dbReference type="EMBL" id="MCY9186646.1"/>
    </source>
</evidence>
<dbReference type="Pfam" id="PF07733">
    <property type="entry name" value="DNA_pol3_alpha"/>
    <property type="match status" value="1"/>
</dbReference>
<evidence type="ECO:0000256" key="3">
    <source>
        <dbReference type="ARBA" id="ARBA00022695"/>
    </source>
</evidence>
<dbReference type="Gene3D" id="1.10.150.870">
    <property type="match status" value="1"/>
</dbReference>
<comment type="caution">
    <text evidence="8">The sequence shown here is derived from an EMBL/GenBank/DDBJ whole genome shotgun (WGS) entry which is preliminary data.</text>
</comment>
<evidence type="ECO:0000256" key="6">
    <source>
        <dbReference type="ARBA" id="ARBA00049244"/>
    </source>
</evidence>
<evidence type="ECO:0000256" key="4">
    <source>
        <dbReference type="ARBA" id="ARBA00022705"/>
    </source>
</evidence>
<dbReference type="GO" id="GO:0003887">
    <property type="term" value="F:DNA-directed DNA polymerase activity"/>
    <property type="evidence" value="ECO:0007669"/>
    <property type="project" value="UniProtKB-KW"/>
</dbReference>
<evidence type="ECO:0000313" key="9">
    <source>
        <dbReference type="Proteomes" id="UP001073053"/>
    </source>
</evidence>
<dbReference type="EC" id="2.7.7.7" evidence="1"/>
<dbReference type="InterPro" id="IPR041931">
    <property type="entry name" value="DNA_pol3_alpha_thumb_dom"/>
</dbReference>
<dbReference type="PANTHER" id="PTHR32294">
    <property type="entry name" value="DNA POLYMERASE III SUBUNIT ALPHA"/>
    <property type="match status" value="1"/>
</dbReference>
<dbReference type="InterPro" id="IPR016195">
    <property type="entry name" value="Pol/histidinol_Pase-like"/>
</dbReference>
<feature type="domain" description="Polymerase/histidinol phosphatase N-terminal" evidence="7">
    <location>
        <begin position="5"/>
        <end position="72"/>
    </location>
</feature>
<evidence type="ECO:0000256" key="1">
    <source>
        <dbReference type="ARBA" id="ARBA00012417"/>
    </source>
</evidence>
<keyword evidence="4" id="KW-0235">DNA replication</keyword>
<dbReference type="InterPro" id="IPR003141">
    <property type="entry name" value="Pol/His_phosphatase_N"/>
</dbReference>
<dbReference type="InterPro" id="IPR040982">
    <property type="entry name" value="DNA_pol3_finger"/>
</dbReference>
<dbReference type="NCBIfam" id="TIGR00594">
    <property type="entry name" value="polc"/>
    <property type="match status" value="1"/>
</dbReference>
<dbReference type="InterPro" id="IPR004013">
    <property type="entry name" value="PHP_dom"/>
</dbReference>
<proteinExistence type="predicted"/>